<dbReference type="InterPro" id="IPR001173">
    <property type="entry name" value="Glyco_trans_2-like"/>
</dbReference>
<dbReference type="PANTHER" id="PTHR43685">
    <property type="entry name" value="GLYCOSYLTRANSFERASE"/>
    <property type="match status" value="1"/>
</dbReference>
<accession>A0ABV7KW56</accession>
<dbReference type="PANTHER" id="PTHR43685:SF5">
    <property type="entry name" value="GLYCOSYLTRANSFERASE EPSE-RELATED"/>
    <property type="match status" value="1"/>
</dbReference>
<dbReference type="EMBL" id="JBHRTR010000009">
    <property type="protein sequence ID" value="MFC3226247.1"/>
    <property type="molecule type" value="Genomic_DNA"/>
</dbReference>
<dbReference type="Proteomes" id="UP001595528">
    <property type="component" value="Unassembled WGS sequence"/>
</dbReference>
<dbReference type="InterPro" id="IPR050834">
    <property type="entry name" value="Glycosyltransf_2"/>
</dbReference>
<reference evidence="6" key="1">
    <citation type="journal article" date="2019" name="Int. J. Syst. Evol. Microbiol.">
        <title>The Global Catalogue of Microorganisms (GCM) 10K type strain sequencing project: providing services to taxonomists for standard genome sequencing and annotation.</title>
        <authorList>
            <consortium name="The Broad Institute Genomics Platform"/>
            <consortium name="The Broad Institute Genome Sequencing Center for Infectious Disease"/>
            <person name="Wu L."/>
            <person name="Ma J."/>
        </authorList>
    </citation>
    <scope>NUCLEOTIDE SEQUENCE [LARGE SCALE GENOMIC DNA]</scope>
    <source>
        <strain evidence="6">KCTC 42964</strain>
    </source>
</reference>
<keyword evidence="6" id="KW-1185">Reference proteome</keyword>
<keyword evidence="2" id="KW-0328">Glycosyltransferase</keyword>
<evidence type="ECO:0000256" key="3">
    <source>
        <dbReference type="ARBA" id="ARBA00022679"/>
    </source>
</evidence>
<dbReference type="SUPFAM" id="SSF53448">
    <property type="entry name" value="Nucleotide-diphospho-sugar transferases"/>
    <property type="match status" value="1"/>
</dbReference>
<organism evidence="5 6">
    <name type="scientific">Marinibaculum pumilum</name>
    <dbReference type="NCBI Taxonomy" id="1766165"/>
    <lineage>
        <taxon>Bacteria</taxon>
        <taxon>Pseudomonadati</taxon>
        <taxon>Pseudomonadota</taxon>
        <taxon>Alphaproteobacteria</taxon>
        <taxon>Rhodospirillales</taxon>
        <taxon>Rhodospirillaceae</taxon>
        <taxon>Marinibaculum</taxon>
    </lineage>
</organism>
<evidence type="ECO:0000259" key="4">
    <source>
        <dbReference type="Pfam" id="PF00535"/>
    </source>
</evidence>
<dbReference type="InterPro" id="IPR029044">
    <property type="entry name" value="Nucleotide-diphossugar_trans"/>
</dbReference>
<keyword evidence="3" id="KW-0808">Transferase</keyword>
<comment type="similarity">
    <text evidence="1">Belongs to the glycosyltransferase 2 family.</text>
</comment>
<name>A0ABV7KW56_9PROT</name>
<evidence type="ECO:0000313" key="5">
    <source>
        <dbReference type="EMBL" id="MFC3226247.1"/>
    </source>
</evidence>
<sequence>MPEGKPQALPVLPFADALATPLAEIVDLHGGVVLRGAVSAVQLQAFTARLPAGGRPLDADRLSRRNPGHALTDILPAPQTYQLLQSLLGDDYVLVDACLGSGAHGPMPPGADAVELRLPLRPVAKGPAADLILLRGPAATAMPPDALMIFYRFAPRHPPSPRLSAELLPRLRVIAGLIAPHDATGPDDAGTPAGKGAEIAIAQARLMQDFRPGEVLPLLRGVLEDDGLLPAGTARWAMPEYDPPPESPSLPASAGHGFGLVLAVRNQAELLQRALDGLAAQERPFDQIVLVDDASEDASLNVLQRFAADDGRVEVMSNPIRLGGVASAALALRQLRTGYVSWASADDLLLPHALARLAAAAEEYPAAALALGETGVAERTGGRIGPVGRMASGGAEMGSLAPFLAPHDLPRMLCCRPLSFGTAWAMRRDALLAAGGFEPDLGPLADFYAALALSFRHGVAVVPERLSSMSVSATSYSRRAGRDVAAATASRDAVMERLKGPGGRDVYWWLSATPALIGDMQSGAELFSTYFALRPCHWDLMLRALHWGLRHGTLSVAKGP</sequence>
<dbReference type="CDD" id="cd00761">
    <property type="entry name" value="Glyco_tranf_GTA_type"/>
    <property type="match status" value="1"/>
</dbReference>
<evidence type="ECO:0000313" key="6">
    <source>
        <dbReference type="Proteomes" id="UP001595528"/>
    </source>
</evidence>
<gene>
    <name evidence="5" type="ORF">ACFOGJ_03345</name>
</gene>
<dbReference type="Pfam" id="PF00535">
    <property type="entry name" value="Glycos_transf_2"/>
    <property type="match status" value="1"/>
</dbReference>
<comment type="caution">
    <text evidence="5">The sequence shown here is derived from an EMBL/GenBank/DDBJ whole genome shotgun (WGS) entry which is preliminary data.</text>
</comment>
<evidence type="ECO:0000256" key="2">
    <source>
        <dbReference type="ARBA" id="ARBA00022676"/>
    </source>
</evidence>
<dbReference type="RefSeq" id="WP_379898127.1">
    <property type="nucleotide sequence ID" value="NZ_JBHRTR010000009.1"/>
</dbReference>
<protein>
    <submittedName>
        <fullName evidence="5">Glycosyltransferase family 2 protein</fullName>
    </submittedName>
</protein>
<proteinExistence type="inferred from homology"/>
<feature type="domain" description="Glycosyltransferase 2-like" evidence="4">
    <location>
        <begin position="261"/>
        <end position="368"/>
    </location>
</feature>
<dbReference type="Gene3D" id="3.90.550.10">
    <property type="entry name" value="Spore Coat Polysaccharide Biosynthesis Protein SpsA, Chain A"/>
    <property type="match status" value="1"/>
</dbReference>
<evidence type="ECO:0000256" key="1">
    <source>
        <dbReference type="ARBA" id="ARBA00006739"/>
    </source>
</evidence>